<evidence type="ECO:0000259" key="2">
    <source>
        <dbReference type="Pfam" id="PF13406"/>
    </source>
</evidence>
<sequence>MEASNAPLGRTALRKARRRRVLKSKARRMAAAATATAVLIVPPALAGVVGLGTLPSTTPSDPNSAYALGDLLAKLRGYPGDLGVGGRLAQNDSISPTLLDALRDPGQLSDDPFAELPDGGTLGIPGTVLDAYMRADRTLQATMPGCGLHWSVLAGIGRIESRHANSSVDLRGNTTSRILGPVLNGGPGMAAISDTDGGRLDGDTVWDRAVGPMQFIPSTWALYAADGDNDGVSNPHNVYDAALASGKYLCSGGLNLLDPSQLVQAVFRYNHSNVYVQKVLLWAAAYATGVNPLPTTPIPPDVLAQGAPPPVPPPPPPPDPNQPPPGPDPGSQQPTTTTTTSTTTTNPWTTTSARPITTSPKPTTTTPSCPTTTTSTSTTTSTTPPKPTTSTSAPITNPCASPIPPTSKAQPGPAMTSAPR</sequence>
<feature type="region of interest" description="Disordered" evidence="1">
    <location>
        <begin position="297"/>
        <end position="420"/>
    </location>
</feature>
<feature type="compositionally biased region" description="Pro residues" evidence="1">
    <location>
        <begin position="307"/>
        <end position="328"/>
    </location>
</feature>
<dbReference type="InterPro" id="IPR043426">
    <property type="entry name" value="MltB-like"/>
</dbReference>
<dbReference type="Proteomes" id="UP001501747">
    <property type="component" value="Unassembled WGS sequence"/>
</dbReference>
<feature type="domain" description="Transglycosylase SLT" evidence="2">
    <location>
        <begin position="206"/>
        <end position="253"/>
    </location>
</feature>
<dbReference type="EMBL" id="BAABAL010000006">
    <property type="protein sequence ID" value="GAA3999625.1"/>
    <property type="molecule type" value="Genomic_DNA"/>
</dbReference>
<dbReference type="Gene3D" id="1.10.530.10">
    <property type="match status" value="1"/>
</dbReference>
<dbReference type="InterPro" id="IPR023346">
    <property type="entry name" value="Lysozyme-like_dom_sf"/>
</dbReference>
<dbReference type="RefSeq" id="WP_344873065.1">
    <property type="nucleotide sequence ID" value="NZ_BAABAL010000006.1"/>
</dbReference>
<reference evidence="4" key="1">
    <citation type="journal article" date="2019" name="Int. J. Syst. Evol. Microbiol.">
        <title>The Global Catalogue of Microorganisms (GCM) 10K type strain sequencing project: providing services to taxonomists for standard genome sequencing and annotation.</title>
        <authorList>
            <consortium name="The Broad Institute Genomics Platform"/>
            <consortium name="The Broad Institute Genome Sequencing Center for Infectious Disease"/>
            <person name="Wu L."/>
            <person name="Ma J."/>
        </authorList>
    </citation>
    <scope>NUCLEOTIDE SEQUENCE [LARGE SCALE GENOMIC DNA]</scope>
    <source>
        <strain evidence="4">JCM 17342</strain>
    </source>
</reference>
<keyword evidence="4" id="KW-1185">Reference proteome</keyword>
<dbReference type="CDD" id="cd13399">
    <property type="entry name" value="Slt35-like"/>
    <property type="match status" value="1"/>
</dbReference>
<gene>
    <name evidence="3" type="ORF">GCM10022247_19920</name>
</gene>
<dbReference type="InterPro" id="IPR031304">
    <property type="entry name" value="SLT_2"/>
</dbReference>
<organism evidence="3 4">
    <name type="scientific">Allokutzneria multivorans</name>
    <dbReference type="NCBI Taxonomy" id="1142134"/>
    <lineage>
        <taxon>Bacteria</taxon>
        <taxon>Bacillati</taxon>
        <taxon>Actinomycetota</taxon>
        <taxon>Actinomycetes</taxon>
        <taxon>Pseudonocardiales</taxon>
        <taxon>Pseudonocardiaceae</taxon>
        <taxon>Allokutzneria</taxon>
    </lineage>
</organism>
<dbReference type="SUPFAM" id="SSF53955">
    <property type="entry name" value="Lysozyme-like"/>
    <property type="match status" value="1"/>
</dbReference>
<dbReference type="PANTHER" id="PTHR30163">
    <property type="entry name" value="MEMBRANE-BOUND LYTIC MUREIN TRANSGLYCOSYLASE B"/>
    <property type="match status" value="1"/>
</dbReference>
<dbReference type="Pfam" id="PF13406">
    <property type="entry name" value="SLT_2"/>
    <property type="match status" value="1"/>
</dbReference>
<dbReference type="PANTHER" id="PTHR30163:SF8">
    <property type="entry name" value="LYTIC MUREIN TRANSGLYCOSYLASE"/>
    <property type="match status" value="1"/>
</dbReference>
<evidence type="ECO:0000313" key="3">
    <source>
        <dbReference type="EMBL" id="GAA3999625.1"/>
    </source>
</evidence>
<feature type="compositionally biased region" description="Low complexity" evidence="1">
    <location>
        <begin position="329"/>
        <end position="392"/>
    </location>
</feature>
<accession>A0ABP7RMJ2</accession>
<comment type="caution">
    <text evidence="3">The sequence shown here is derived from an EMBL/GenBank/DDBJ whole genome shotgun (WGS) entry which is preliminary data.</text>
</comment>
<evidence type="ECO:0000256" key="1">
    <source>
        <dbReference type="SAM" id="MobiDB-lite"/>
    </source>
</evidence>
<proteinExistence type="predicted"/>
<protein>
    <recommendedName>
        <fullName evidence="2">Transglycosylase SLT domain-containing protein</fullName>
    </recommendedName>
</protein>
<evidence type="ECO:0000313" key="4">
    <source>
        <dbReference type="Proteomes" id="UP001501747"/>
    </source>
</evidence>
<name>A0ABP7RMJ2_9PSEU</name>